<dbReference type="Proteomes" id="UP000077173">
    <property type="component" value="Unassembled WGS sequence"/>
</dbReference>
<evidence type="ECO:0000313" key="3">
    <source>
        <dbReference type="Proteomes" id="UP000077173"/>
    </source>
</evidence>
<sequence length="98" mass="10936">MNMRDDDIRTIVIETLAEQQKLQKSVDAIVLKAVVSVLAAFGIEDDDRKEVRADLQHLRRWRKGIEQAQSYTFKAVITVIVTGVAGAVLLGIKVMLSK</sequence>
<evidence type="ECO:0000313" key="2">
    <source>
        <dbReference type="EMBL" id="OAF18465.1"/>
    </source>
</evidence>
<reference evidence="2 3" key="1">
    <citation type="submission" date="2016-02" db="EMBL/GenBank/DDBJ databases">
        <title>Draft genome sequence of the strain BR 10247T Bradyrhizobium neotropicale isolated from nodules of Centrolobium paraense.</title>
        <authorList>
            <person name="Simoes-Araujo J.L."/>
            <person name="Barauna A.C."/>
            <person name="Silva K."/>
            <person name="Zilli J.E."/>
        </authorList>
    </citation>
    <scope>NUCLEOTIDE SEQUENCE [LARGE SCALE GENOMIC DNA]</scope>
    <source>
        <strain evidence="2 3">BR 10247</strain>
    </source>
</reference>
<protein>
    <submittedName>
        <fullName evidence="2">Uncharacterized protein</fullName>
    </submittedName>
</protein>
<dbReference type="AlphaFoldDB" id="A0A176ZF70"/>
<keyword evidence="1" id="KW-0472">Membrane</keyword>
<gene>
    <name evidence="2" type="ORF">AXW67_02765</name>
</gene>
<dbReference type="EMBL" id="LSEF01000033">
    <property type="protein sequence ID" value="OAF18465.1"/>
    <property type="molecule type" value="Genomic_DNA"/>
</dbReference>
<keyword evidence="3" id="KW-1185">Reference proteome</keyword>
<evidence type="ECO:0000256" key="1">
    <source>
        <dbReference type="SAM" id="Phobius"/>
    </source>
</evidence>
<feature type="transmembrane region" description="Helical" evidence="1">
    <location>
        <begin position="71"/>
        <end position="92"/>
    </location>
</feature>
<keyword evidence="1" id="KW-0812">Transmembrane</keyword>
<proteinExistence type="predicted"/>
<keyword evidence="1" id="KW-1133">Transmembrane helix</keyword>
<organism evidence="2 3">
    <name type="scientific">Bradyrhizobium neotropicale</name>
    <dbReference type="NCBI Taxonomy" id="1497615"/>
    <lineage>
        <taxon>Bacteria</taxon>
        <taxon>Pseudomonadati</taxon>
        <taxon>Pseudomonadota</taxon>
        <taxon>Alphaproteobacteria</taxon>
        <taxon>Hyphomicrobiales</taxon>
        <taxon>Nitrobacteraceae</taxon>
        <taxon>Bradyrhizobium</taxon>
    </lineage>
</organism>
<comment type="caution">
    <text evidence="2">The sequence shown here is derived from an EMBL/GenBank/DDBJ whole genome shotgun (WGS) entry which is preliminary data.</text>
</comment>
<accession>A0A176ZF70</accession>
<dbReference type="GeneID" id="32587847"/>
<name>A0A176ZF70_9BRAD</name>